<dbReference type="Gene3D" id="1.10.3210.10">
    <property type="entry name" value="Hypothetical protein af1432"/>
    <property type="match status" value="1"/>
</dbReference>
<sequence length="173" mass="18060">MIAAATEALSENGEDWRITASSGSVSLPDEAPHAAQALHLVHQRMYADKRGGRASPVAQARDVLLRAVSERWDGGGYPDGLAGEEIPVGARIVAVCDAWDAMVSDRAYRIAATPAAALAELRRCAGTQFDPAVVAALAEVLEDASLESCPVSAWPPDGGRRACLPGCSRTPIA</sequence>
<dbReference type="InterPro" id="IPR003607">
    <property type="entry name" value="HD/PDEase_dom"/>
</dbReference>
<dbReference type="PANTHER" id="PTHR45228:SF4">
    <property type="entry name" value="LIPOPROTEIN"/>
    <property type="match status" value="1"/>
</dbReference>
<dbReference type="Pfam" id="PF13487">
    <property type="entry name" value="HD_5"/>
    <property type="match status" value="1"/>
</dbReference>
<dbReference type="KEGG" id="sbae:DSM104329_04401"/>
<dbReference type="RefSeq" id="WP_326924456.1">
    <property type="nucleotide sequence ID" value="NZ_CP087164.1"/>
</dbReference>
<evidence type="ECO:0000313" key="2">
    <source>
        <dbReference type="EMBL" id="UGS37979.1"/>
    </source>
</evidence>
<dbReference type="AlphaFoldDB" id="A0A9E7C2P9"/>
<dbReference type="PANTHER" id="PTHR45228">
    <property type="entry name" value="CYCLIC DI-GMP PHOSPHODIESTERASE TM_0186-RELATED"/>
    <property type="match status" value="1"/>
</dbReference>
<evidence type="ECO:0000313" key="3">
    <source>
        <dbReference type="Proteomes" id="UP001162834"/>
    </source>
</evidence>
<proteinExistence type="predicted"/>
<organism evidence="2 3">
    <name type="scientific">Capillimicrobium parvum</name>
    <dbReference type="NCBI Taxonomy" id="2884022"/>
    <lineage>
        <taxon>Bacteria</taxon>
        <taxon>Bacillati</taxon>
        <taxon>Actinomycetota</taxon>
        <taxon>Thermoleophilia</taxon>
        <taxon>Solirubrobacterales</taxon>
        <taxon>Capillimicrobiaceae</taxon>
        <taxon>Capillimicrobium</taxon>
    </lineage>
</organism>
<reference evidence="2" key="1">
    <citation type="journal article" date="2022" name="Int. J. Syst. Evol. Microbiol.">
        <title>Pseudomonas aegrilactucae sp. nov. and Pseudomonas morbosilactucae sp. nov., pathogens causing bacterial rot of lettuce in Japan.</title>
        <authorList>
            <person name="Sawada H."/>
            <person name="Fujikawa T."/>
            <person name="Satou M."/>
        </authorList>
    </citation>
    <scope>NUCLEOTIDE SEQUENCE</scope>
    <source>
        <strain evidence="2">0166_1</strain>
    </source>
</reference>
<feature type="domain" description="HD-GYP" evidence="1">
    <location>
        <begin position="1"/>
        <end position="153"/>
    </location>
</feature>
<dbReference type="InterPro" id="IPR052020">
    <property type="entry name" value="Cyclic_di-GMP/3'3'-cGAMP_PDE"/>
</dbReference>
<protein>
    <recommendedName>
        <fullName evidence="1">HD-GYP domain-containing protein</fullName>
    </recommendedName>
</protein>
<gene>
    <name evidence="2" type="ORF">DSM104329_04401</name>
</gene>
<dbReference type="PROSITE" id="PS51832">
    <property type="entry name" value="HD_GYP"/>
    <property type="match status" value="1"/>
</dbReference>
<dbReference type="EMBL" id="CP087164">
    <property type="protein sequence ID" value="UGS37979.1"/>
    <property type="molecule type" value="Genomic_DNA"/>
</dbReference>
<name>A0A9E7C2P9_9ACTN</name>
<dbReference type="InterPro" id="IPR037522">
    <property type="entry name" value="HD_GYP_dom"/>
</dbReference>
<keyword evidence="3" id="KW-1185">Reference proteome</keyword>
<evidence type="ECO:0000259" key="1">
    <source>
        <dbReference type="PROSITE" id="PS51832"/>
    </source>
</evidence>
<dbReference type="CDD" id="cd00077">
    <property type="entry name" value="HDc"/>
    <property type="match status" value="1"/>
</dbReference>
<dbReference type="SUPFAM" id="SSF109604">
    <property type="entry name" value="HD-domain/PDEase-like"/>
    <property type="match status" value="1"/>
</dbReference>
<accession>A0A9E7C2P9</accession>
<dbReference type="Proteomes" id="UP001162834">
    <property type="component" value="Chromosome"/>
</dbReference>